<comment type="caution">
    <text evidence="1">The sequence shown here is derived from an EMBL/GenBank/DDBJ whole genome shotgun (WGS) entry which is preliminary data.</text>
</comment>
<reference evidence="1 2" key="1">
    <citation type="journal article" date="2018" name="Front. Microbiol.">
        <title>Comparative Genomics of the Herbivore Gut Symbiont Lactobacillus reuteri Reveals Genetic Diversity and Lifestyle Adaptation.</title>
        <authorList>
            <person name="Zhao J."/>
        </authorList>
    </citation>
    <scope>NUCLEOTIDE SEQUENCE [LARGE SCALE GENOMIC DNA]</scope>
    <source>
        <strain evidence="1 2">LR12</strain>
    </source>
</reference>
<dbReference type="AlphaFoldDB" id="A0A317GJG8"/>
<dbReference type="NCBIfam" id="TIGR01558">
    <property type="entry name" value="sm_term_P27"/>
    <property type="match status" value="1"/>
</dbReference>
<dbReference type="Proteomes" id="UP000245866">
    <property type="component" value="Unassembled WGS sequence"/>
</dbReference>
<gene>
    <name evidence="1" type="ORF">DKZ23_05110</name>
</gene>
<proteinExistence type="predicted"/>
<dbReference type="Pfam" id="PF05119">
    <property type="entry name" value="Terminase_4"/>
    <property type="match status" value="1"/>
</dbReference>
<evidence type="ECO:0000313" key="1">
    <source>
        <dbReference type="EMBL" id="PWT47055.1"/>
    </source>
</evidence>
<organism evidence="1 2">
    <name type="scientific">Limosilactobacillus reuteri</name>
    <name type="common">Lactobacillus reuteri</name>
    <dbReference type="NCBI Taxonomy" id="1598"/>
    <lineage>
        <taxon>Bacteria</taxon>
        <taxon>Bacillati</taxon>
        <taxon>Bacillota</taxon>
        <taxon>Bacilli</taxon>
        <taxon>Lactobacillales</taxon>
        <taxon>Lactobacillaceae</taxon>
        <taxon>Limosilactobacillus</taxon>
    </lineage>
</organism>
<accession>A0A317GJG8</accession>
<dbReference type="RefSeq" id="WP_134907376.1">
    <property type="nucleotide sequence ID" value="NZ_JAJAOX010000338.1"/>
</dbReference>
<name>A0A317GJG8_LIMRT</name>
<protein>
    <submittedName>
        <fullName evidence="1">Phage terminase small subunit P27 family</fullName>
    </submittedName>
</protein>
<sequence length="160" mass="18225">MANIKSVDSLKGHWTKSQLADREEVQNNLENNYDSIDEETPEELQGYARKEWLRIVPLLKKQTPASNLDRSQLINYCLLAQTVHDCQEHIIKDGLCITTDKGIDKANPYFTMQDKAIKNMRSIANDFGLTISSRAKIENQKVQQKEPDDPFANFLEGEAG</sequence>
<dbReference type="InterPro" id="IPR006448">
    <property type="entry name" value="Phage_term_ssu_P27"/>
</dbReference>
<evidence type="ECO:0000313" key="2">
    <source>
        <dbReference type="Proteomes" id="UP000245866"/>
    </source>
</evidence>
<dbReference type="EMBL" id="QGHS01000050">
    <property type="protein sequence ID" value="PWT47055.1"/>
    <property type="molecule type" value="Genomic_DNA"/>
</dbReference>